<sequence>MRNDRDKFESVNNCQRTYETRHKLQEEDTTIMSVVTRIHNSNNNIKVVNKRPTVTPAKIIVNDGPAMDSSRIVSWSFMSEELDAFDEAINSFDNLSKTPGSTNEKPKLKPKPKWN</sequence>
<name>A0A7R8HAL3_LEPSM</name>
<evidence type="ECO:0000313" key="2">
    <source>
        <dbReference type="EMBL" id="CAF2968641.1"/>
    </source>
</evidence>
<keyword evidence="3" id="KW-1185">Reference proteome</keyword>
<dbReference type="EMBL" id="HG994585">
    <property type="protein sequence ID" value="CAF2968641.1"/>
    <property type="molecule type" value="Genomic_DNA"/>
</dbReference>
<evidence type="ECO:0000313" key="3">
    <source>
        <dbReference type="Proteomes" id="UP000675881"/>
    </source>
</evidence>
<accession>A0A7R8HAL3</accession>
<evidence type="ECO:0000256" key="1">
    <source>
        <dbReference type="SAM" id="MobiDB-lite"/>
    </source>
</evidence>
<organism evidence="2 3">
    <name type="scientific">Lepeophtheirus salmonis</name>
    <name type="common">Salmon louse</name>
    <name type="synonym">Caligus salmonis</name>
    <dbReference type="NCBI Taxonomy" id="72036"/>
    <lineage>
        <taxon>Eukaryota</taxon>
        <taxon>Metazoa</taxon>
        <taxon>Ecdysozoa</taxon>
        <taxon>Arthropoda</taxon>
        <taxon>Crustacea</taxon>
        <taxon>Multicrustacea</taxon>
        <taxon>Hexanauplia</taxon>
        <taxon>Copepoda</taxon>
        <taxon>Siphonostomatoida</taxon>
        <taxon>Caligidae</taxon>
        <taxon>Lepeophtheirus</taxon>
    </lineage>
</organism>
<dbReference type="AlphaFoldDB" id="A0A7R8HAL3"/>
<reference evidence="2" key="1">
    <citation type="submission" date="2021-02" db="EMBL/GenBank/DDBJ databases">
        <authorList>
            <person name="Bekaert M."/>
        </authorList>
    </citation>
    <scope>NUCLEOTIDE SEQUENCE</scope>
    <source>
        <strain evidence="2">IoA-00</strain>
    </source>
</reference>
<dbReference type="Proteomes" id="UP000675881">
    <property type="component" value="Chromosome 6"/>
</dbReference>
<feature type="compositionally biased region" description="Polar residues" evidence="1">
    <location>
        <begin position="92"/>
        <end position="103"/>
    </location>
</feature>
<proteinExistence type="predicted"/>
<gene>
    <name evidence="2" type="ORF">LSAA_11374</name>
</gene>
<feature type="region of interest" description="Disordered" evidence="1">
    <location>
        <begin position="92"/>
        <end position="115"/>
    </location>
</feature>
<protein>
    <submittedName>
        <fullName evidence="2">(salmon louse) hypothetical protein</fullName>
    </submittedName>
</protein>